<dbReference type="RefSeq" id="WP_379025104.1">
    <property type="nucleotide sequence ID" value="NZ_JBHRTA010000038.1"/>
</dbReference>
<comment type="caution">
    <text evidence="1">The sequence shown here is derived from an EMBL/GenBank/DDBJ whole genome shotgun (WGS) entry which is preliminary data.</text>
</comment>
<dbReference type="InterPro" id="IPR021323">
    <property type="entry name" value="DUF2927"/>
</dbReference>
<keyword evidence="2" id="KW-1185">Reference proteome</keyword>
<evidence type="ECO:0000313" key="1">
    <source>
        <dbReference type="EMBL" id="MFC3199474.1"/>
    </source>
</evidence>
<dbReference type="Proteomes" id="UP001595526">
    <property type="component" value="Unassembled WGS sequence"/>
</dbReference>
<dbReference type="Pfam" id="PF11150">
    <property type="entry name" value="DUF2927"/>
    <property type="match status" value="1"/>
</dbReference>
<proteinExistence type="predicted"/>
<protein>
    <submittedName>
        <fullName evidence="1">DUF2927 domain-containing protein</fullName>
    </submittedName>
</protein>
<gene>
    <name evidence="1" type="ORF">ACFOET_17765</name>
</gene>
<sequence>MKLSLRKSQFVYWMLGIHFLAIAPSCLQRDEPTISNKNLKYLKDKYNTETLNYFYETVFHEDGNGISNIITKRSSNPTIAILGHPTEEEIEYVERAISDVNKLKLPIRLSLAAPGVSASTKLFFGDLKEVHAFFKPDSVFISDNDADWHVGMVRSTAYDGIIEHANVGIYYTEKDLTYSTRYKIVLEEIIQSLGIIGDSYNYPSSLFFENYNPAKSLTPLDVDVLSLLYEPVIPANYTRESFEKDFADELYAVNSHQKIKNLLEQYPQTSYEDIEKCFFDGVFLKHPKETNLYFYGPIQTEDSLTIARAILALNKLSPNINLKLAAPPDMEPSHGIVFNFRQSDNQKEPIKGSNEKIAGKTCMFPKLIKNKVLLSFNTSESAQELRQRSIIDAIYFSLIQMPQEPSRTNELFNDNGREIEFTPRYANLLKLVYSNEFIDGLKLADFKEIELNMAE</sequence>
<name>A0ABV7JN24_9SPHI</name>
<accession>A0ABV7JN24</accession>
<reference evidence="2" key="1">
    <citation type="journal article" date="2019" name="Int. J. Syst. Evol. Microbiol.">
        <title>The Global Catalogue of Microorganisms (GCM) 10K type strain sequencing project: providing services to taxonomists for standard genome sequencing and annotation.</title>
        <authorList>
            <consortium name="The Broad Institute Genomics Platform"/>
            <consortium name="The Broad Institute Genome Sequencing Center for Infectious Disease"/>
            <person name="Wu L."/>
            <person name="Ma J."/>
        </authorList>
    </citation>
    <scope>NUCLEOTIDE SEQUENCE [LARGE SCALE GENOMIC DNA]</scope>
    <source>
        <strain evidence="2">KCTC 52416</strain>
    </source>
</reference>
<organism evidence="1 2">
    <name type="scientific">Parapedobacter deserti</name>
    <dbReference type="NCBI Taxonomy" id="1912957"/>
    <lineage>
        <taxon>Bacteria</taxon>
        <taxon>Pseudomonadati</taxon>
        <taxon>Bacteroidota</taxon>
        <taxon>Sphingobacteriia</taxon>
        <taxon>Sphingobacteriales</taxon>
        <taxon>Sphingobacteriaceae</taxon>
        <taxon>Parapedobacter</taxon>
    </lineage>
</organism>
<dbReference type="EMBL" id="JBHRTA010000038">
    <property type="protein sequence ID" value="MFC3199474.1"/>
    <property type="molecule type" value="Genomic_DNA"/>
</dbReference>
<evidence type="ECO:0000313" key="2">
    <source>
        <dbReference type="Proteomes" id="UP001595526"/>
    </source>
</evidence>